<gene>
    <name evidence="9" type="ORF">SAMN02745131_00945</name>
</gene>
<feature type="transmembrane region" description="Helical" evidence="6">
    <location>
        <begin position="12"/>
        <end position="30"/>
    </location>
</feature>
<dbReference type="InterPro" id="IPR025405">
    <property type="entry name" value="DUF4131"/>
</dbReference>
<evidence type="ECO:0000259" key="7">
    <source>
        <dbReference type="Pfam" id="PF03772"/>
    </source>
</evidence>
<feature type="transmembrane region" description="Helical" evidence="6">
    <location>
        <begin position="392"/>
        <end position="412"/>
    </location>
</feature>
<feature type="transmembrane region" description="Helical" evidence="6">
    <location>
        <begin position="487"/>
        <end position="506"/>
    </location>
</feature>
<dbReference type="EMBL" id="FQUU01000003">
    <property type="protein sequence ID" value="SHE71463.1"/>
    <property type="molecule type" value="Genomic_DNA"/>
</dbReference>
<dbReference type="NCBIfam" id="TIGR00360">
    <property type="entry name" value="ComEC_N-term"/>
    <property type="match status" value="1"/>
</dbReference>
<name>A0A1M4VRK0_9BACT</name>
<dbReference type="Pfam" id="PF13567">
    <property type="entry name" value="DUF4131"/>
    <property type="match status" value="1"/>
</dbReference>
<proteinExistence type="predicted"/>
<dbReference type="InterPro" id="IPR052159">
    <property type="entry name" value="Competence_DNA_uptake"/>
</dbReference>
<dbReference type="InterPro" id="IPR004477">
    <property type="entry name" value="ComEC_N"/>
</dbReference>
<evidence type="ECO:0000256" key="2">
    <source>
        <dbReference type="ARBA" id="ARBA00022475"/>
    </source>
</evidence>
<dbReference type="GO" id="GO:0005886">
    <property type="term" value="C:plasma membrane"/>
    <property type="evidence" value="ECO:0007669"/>
    <property type="project" value="UniProtKB-SubCell"/>
</dbReference>
<feature type="transmembrane region" description="Helical" evidence="6">
    <location>
        <begin position="259"/>
        <end position="281"/>
    </location>
</feature>
<evidence type="ECO:0000313" key="9">
    <source>
        <dbReference type="EMBL" id="SHE71463.1"/>
    </source>
</evidence>
<dbReference type="Pfam" id="PF03772">
    <property type="entry name" value="Competence"/>
    <property type="match status" value="1"/>
</dbReference>
<dbReference type="AlphaFoldDB" id="A0A1M4VRK0"/>
<feature type="domain" description="ComEC/Rec2-related protein" evidence="7">
    <location>
        <begin position="239"/>
        <end position="507"/>
    </location>
</feature>
<organism evidence="9 10">
    <name type="scientific">Flavisolibacter ginsengisoli DSM 18119</name>
    <dbReference type="NCBI Taxonomy" id="1121884"/>
    <lineage>
        <taxon>Bacteria</taxon>
        <taxon>Pseudomonadati</taxon>
        <taxon>Bacteroidota</taxon>
        <taxon>Chitinophagia</taxon>
        <taxon>Chitinophagales</taxon>
        <taxon>Chitinophagaceae</taxon>
        <taxon>Flavisolibacter</taxon>
    </lineage>
</organism>
<dbReference type="PANTHER" id="PTHR30619">
    <property type="entry name" value="DNA INTERNALIZATION/COMPETENCE PROTEIN COMEC/REC2"/>
    <property type="match status" value="1"/>
</dbReference>
<evidence type="ECO:0000256" key="5">
    <source>
        <dbReference type="ARBA" id="ARBA00023136"/>
    </source>
</evidence>
<feature type="transmembrane region" description="Helical" evidence="6">
    <location>
        <begin position="445"/>
        <end position="467"/>
    </location>
</feature>
<dbReference type="Proteomes" id="UP000184048">
    <property type="component" value="Unassembled WGS sequence"/>
</dbReference>
<dbReference type="STRING" id="1121884.SAMN02745131_00945"/>
<evidence type="ECO:0000256" key="1">
    <source>
        <dbReference type="ARBA" id="ARBA00004651"/>
    </source>
</evidence>
<keyword evidence="2" id="KW-1003">Cell membrane</keyword>
<dbReference type="RefSeq" id="WP_072834080.1">
    <property type="nucleotide sequence ID" value="NZ_FQUU01000003.1"/>
</dbReference>
<feature type="domain" description="DUF4131" evidence="8">
    <location>
        <begin position="30"/>
        <end position="197"/>
    </location>
</feature>
<feature type="transmembrane region" description="Helical" evidence="6">
    <location>
        <begin position="364"/>
        <end position="385"/>
    </location>
</feature>
<evidence type="ECO:0000256" key="3">
    <source>
        <dbReference type="ARBA" id="ARBA00022692"/>
    </source>
</evidence>
<dbReference type="PANTHER" id="PTHR30619:SF1">
    <property type="entry name" value="RECOMBINATION PROTEIN 2"/>
    <property type="match status" value="1"/>
</dbReference>
<keyword evidence="10" id="KW-1185">Reference proteome</keyword>
<keyword evidence="5 6" id="KW-0472">Membrane</keyword>
<feature type="transmembrane region" description="Helical" evidence="6">
    <location>
        <begin position="513"/>
        <end position="533"/>
    </location>
</feature>
<accession>A0A1M4VRK0</accession>
<evidence type="ECO:0000313" key="10">
    <source>
        <dbReference type="Proteomes" id="UP000184048"/>
    </source>
</evidence>
<evidence type="ECO:0000256" key="4">
    <source>
        <dbReference type="ARBA" id="ARBA00022989"/>
    </source>
</evidence>
<dbReference type="OrthoDB" id="9761531at2"/>
<reference evidence="9 10" key="1">
    <citation type="submission" date="2016-11" db="EMBL/GenBank/DDBJ databases">
        <authorList>
            <person name="Jaros S."/>
            <person name="Januszkiewicz K."/>
            <person name="Wedrychowicz H."/>
        </authorList>
    </citation>
    <scope>NUCLEOTIDE SEQUENCE [LARGE SCALE GENOMIC DNA]</scope>
    <source>
        <strain evidence="9 10">DSM 18119</strain>
    </source>
</reference>
<feature type="transmembrane region" description="Helical" evidence="6">
    <location>
        <begin position="418"/>
        <end position="438"/>
    </location>
</feature>
<feature type="transmembrane region" description="Helical" evidence="6">
    <location>
        <begin position="293"/>
        <end position="309"/>
    </location>
</feature>
<keyword evidence="3 6" id="KW-0812">Transmembrane</keyword>
<feature type="transmembrane region" description="Helical" evidence="6">
    <location>
        <begin position="36"/>
        <end position="56"/>
    </location>
</feature>
<feature type="transmembrane region" description="Helical" evidence="6">
    <location>
        <begin position="63"/>
        <end position="84"/>
    </location>
</feature>
<keyword evidence="4 6" id="KW-1133">Transmembrane helix</keyword>
<protein>
    <submittedName>
        <fullName evidence="9">Competence protein ComEC</fullName>
    </submittedName>
</protein>
<evidence type="ECO:0000256" key="6">
    <source>
        <dbReference type="SAM" id="Phobius"/>
    </source>
</evidence>
<sequence length="687" mass="78441">MPPKIPAWKEAPFVRLLIPLAAGIIIQWYLQVRLLWLVTGLSACVLLVCIFSVLALKDKFRLHYLNGISINLLLAFLGTFLVFINDIRNESNWIGHARHPACLLITLEEPLQEKPNSYKAIGTIQGIKYNKWETSKGKVILYFQKAPGIGSLRFGSQILVKNRLQEIKNTGNPGSFDYKQYCLFQGITHQAYLAATDFVLIDESPSAFKTFIYNSREWIVGILKKFITGEKEQGLASALLIGYKNDLDKGLVQSYTNTGVVHIIAISGLHLGLIYWLLLLLTKPLAKTKASKWLRLIIILSFLWLFSILSGAQPSVMRSVVMFSFLAIGEVNSRRSNVYNNLALSAFVLLCYNPFWLWDAGFQLSYAAVLSIIAFYKPIYNWFFFTNKGIDFFWKLVAVTLAAQLLTLPVSIYHFHQLPLLFLFTNIVAVPLSSVILLGEIFLCAFFFLEPVATATGKVLHLLIYWMNSYIEQWNNIPFALWNGLSITPLQATFLMIFIAGFCYWLQFKKRQILYVAIYSLLAFSALRSFSFYQASHQKRIIVYNVPKFQAIDIVEGLHYNFIGDSALLHNDFNRNFHLQPARIQQRVAPDQQISLQARNIEVQGKHILIIDGEAAMVPQQKTIDLLILSRNPRFYFSQLINRDLPKQVVIDGSVPGWKARLWQHDCDSLHIPCYNVQNKGAYILEL</sequence>
<comment type="subcellular location">
    <subcellularLocation>
        <location evidence="1">Cell membrane</location>
        <topology evidence="1">Multi-pass membrane protein</topology>
    </subcellularLocation>
</comment>
<evidence type="ECO:0000259" key="8">
    <source>
        <dbReference type="Pfam" id="PF13567"/>
    </source>
</evidence>